<keyword evidence="3" id="KW-0479">Metal-binding</keyword>
<sequence>VDENFRVLNQGFQGTGFQFELVQVEEVTNDTWAIGATDEINREMKAAKRQGDYATLNIFYQSDQQRFGGEATFPEDLSQKPEAFDYDGIMVAANTMPGYDNNPDNPYNAGDTTVHEAGHWMNLYHVFEDFLGDPCTTDGDLVADTPFQRTSTDYVCPEDNTKHSCPFIENDPGYDSIHNFMDYSNDLCRFEFTYDQVGRMVDEFNKYRYGKDRPVV</sequence>
<keyword evidence="5" id="KW-0378">Hydrolase</keyword>
<reference evidence="10" key="1">
    <citation type="journal article" date="2020" name="Stud. Mycol.">
        <title>101 Dothideomycetes genomes: a test case for predicting lifestyles and emergence of pathogens.</title>
        <authorList>
            <person name="Haridas S."/>
            <person name="Albert R."/>
            <person name="Binder M."/>
            <person name="Bloem J."/>
            <person name="Labutti K."/>
            <person name="Salamov A."/>
            <person name="Andreopoulos B."/>
            <person name="Baker S."/>
            <person name="Barry K."/>
            <person name="Bills G."/>
            <person name="Bluhm B."/>
            <person name="Cannon C."/>
            <person name="Castanera R."/>
            <person name="Culley D."/>
            <person name="Daum C."/>
            <person name="Ezra D."/>
            <person name="Gonzalez J."/>
            <person name="Henrissat B."/>
            <person name="Kuo A."/>
            <person name="Liang C."/>
            <person name="Lipzen A."/>
            <person name="Lutzoni F."/>
            <person name="Magnuson J."/>
            <person name="Mondo S."/>
            <person name="Nolan M."/>
            <person name="Ohm R."/>
            <person name="Pangilinan J."/>
            <person name="Park H.-J."/>
            <person name="Ramirez L."/>
            <person name="Alfaro M."/>
            <person name="Sun H."/>
            <person name="Tritt A."/>
            <person name="Yoshinaga Y."/>
            <person name="Zwiers L.-H."/>
            <person name="Turgeon B."/>
            <person name="Goodwin S."/>
            <person name="Spatafora J."/>
            <person name="Crous P."/>
            <person name="Grigoriev I."/>
        </authorList>
    </citation>
    <scope>NUCLEOTIDE SEQUENCE</scope>
    <source>
        <strain evidence="10">CBS 130266</strain>
    </source>
</reference>
<accession>A0A9P4NRJ0</accession>
<comment type="caution">
    <text evidence="10">The sequence shown here is derived from an EMBL/GenBank/DDBJ whole genome shotgun (WGS) entry which is preliminary data.</text>
</comment>
<dbReference type="InterPro" id="IPR008754">
    <property type="entry name" value="Peptidase_M43"/>
</dbReference>
<keyword evidence="6" id="KW-0862">Zinc</keyword>
<evidence type="ECO:0000313" key="10">
    <source>
        <dbReference type="EMBL" id="KAF2429971.1"/>
    </source>
</evidence>
<keyword evidence="7" id="KW-0482">Metalloprotease</keyword>
<proteinExistence type="inferred from homology"/>
<evidence type="ECO:0000256" key="5">
    <source>
        <dbReference type="ARBA" id="ARBA00022801"/>
    </source>
</evidence>
<keyword evidence="4" id="KW-0732">Signal</keyword>
<protein>
    <recommendedName>
        <fullName evidence="9">Peptidase M43 pregnancy-associated plasma-A domain-containing protein</fullName>
    </recommendedName>
</protein>
<dbReference type="InterPro" id="IPR024079">
    <property type="entry name" value="MetalloPept_cat_dom_sf"/>
</dbReference>
<dbReference type="GO" id="GO:0046872">
    <property type="term" value="F:metal ion binding"/>
    <property type="evidence" value="ECO:0007669"/>
    <property type="project" value="UniProtKB-KW"/>
</dbReference>
<dbReference type="Gene3D" id="3.40.390.10">
    <property type="entry name" value="Collagenase (Catalytic Domain)"/>
    <property type="match status" value="1"/>
</dbReference>
<dbReference type="PANTHER" id="PTHR47466:SF1">
    <property type="entry name" value="METALLOPROTEASE MEP1 (AFU_ORTHOLOGUE AFUA_1G07730)-RELATED"/>
    <property type="match status" value="1"/>
</dbReference>
<evidence type="ECO:0000313" key="11">
    <source>
        <dbReference type="Proteomes" id="UP000800235"/>
    </source>
</evidence>
<keyword evidence="8" id="KW-1015">Disulfide bond</keyword>
<evidence type="ECO:0000256" key="3">
    <source>
        <dbReference type="ARBA" id="ARBA00022723"/>
    </source>
</evidence>
<dbReference type="AlphaFoldDB" id="A0A9P4NRJ0"/>
<organism evidence="10 11">
    <name type="scientific">Tothia fuscella</name>
    <dbReference type="NCBI Taxonomy" id="1048955"/>
    <lineage>
        <taxon>Eukaryota</taxon>
        <taxon>Fungi</taxon>
        <taxon>Dikarya</taxon>
        <taxon>Ascomycota</taxon>
        <taxon>Pezizomycotina</taxon>
        <taxon>Dothideomycetes</taxon>
        <taxon>Pleosporomycetidae</taxon>
        <taxon>Venturiales</taxon>
        <taxon>Cylindrosympodiaceae</taxon>
        <taxon>Tothia</taxon>
    </lineage>
</organism>
<name>A0A9P4NRJ0_9PEZI</name>
<evidence type="ECO:0000256" key="2">
    <source>
        <dbReference type="ARBA" id="ARBA00022670"/>
    </source>
</evidence>
<dbReference type="Pfam" id="PF05572">
    <property type="entry name" value="Peptidase_M43"/>
    <property type="match status" value="1"/>
</dbReference>
<dbReference type="CDD" id="cd04275">
    <property type="entry name" value="ZnMc_pappalysin_like"/>
    <property type="match status" value="1"/>
</dbReference>
<evidence type="ECO:0000256" key="8">
    <source>
        <dbReference type="ARBA" id="ARBA00023157"/>
    </source>
</evidence>
<evidence type="ECO:0000256" key="7">
    <source>
        <dbReference type="ARBA" id="ARBA00023049"/>
    </source>
</evidence>
<dbReference type="GO" id="GO:0008237">
    <property type="term" value="F:metallopeptidase activity"/>
    <property type="evidence" value="ECO:0007669"/>
    <property type="project" value="UniProtKB-KW"/>
</dbReference>
<dbReference type="SUPFAM" id="SSF55486">
    <property type="entry name" value="Metalloproteases ('zincins'), catalytic domain"/>
    <property type="match status" value="1"/>
</dbReference>
<evidence type="ECO:0000259" key="9">
    <source>
        <dbReference type="Pfam" id="PF05572"/>
    </source>
</evidence>
<evidence type="ECO:0000256" key="4">
    <source>
        <dbReference type="ARBA" id="ARBA00022729"/>
    </source>
</evidence>
<dbReference type="GO" id="GO:0006508">
    <property type="term" value="P:proteolysis"/>
    <property type="evidence" value="ECO:0007669"/>
    <property type="project" value="UniProtKB-KW"/>
</dbReference>
<evidence type="ECO:0000256" key="6">
    <source>
        <dbReference type="ARBA" id="ARBA00022833"/>
    </source>
</evidence>
<keyword evidence="11" id="KW-1185">Reference proteome</keyword>
<dbReference type="Proteomes" id="UP000800235">
    <property type="component" value="Unassembled WGS sequence"/>
</dbReference>
<dbReference type="OrthoDB" id="536211at2759"/>
<dbReference type="PANTHER" id="PTHR47466">
    <property type="match status" value="1"/>
</dbReference>
<feature type="domain" description="Peptidase M43 pregnancy-associated plasma-A" evidence="9">
    <location>
        <begin position="107"/>
        <end position="202"/>
    </location>
</feature>
<dbReference type="EMBL" id="MU007042">
    <property type="protein sequence ID" value="KAF2429971.1"/>
    <property type="molecule type" value="Genomic_DNA"/>
</dbReference>
<comment type="similarity">
    <text evidence="1">Belongs to the peptidase M43B family.</text>
</comment>
<evidence type="ECO:0000256" key="1">
    <source>
        <dbReference type="ARBA" id="ARBA00008721"/>
    </source>
</evidence>
<feature type="non-terminal residue" evidence="10">
    <location>
        <position position="1"/>
    </location>
</feature>
<gene>
    <name evidence="10" type="ORF">EJ08DRAFT_589835</name>
</gene>
<keyword evidence="2" id="KW-0645">Protease</keyword>